<keyword evidence="2" id="KW-1185">Reference proteome</keyword>
<sequence>MSKVDILARVYKIKNELYNGTHYAKSAEWHDGAHDALNRMLDILNEYSG</sequence>
<evidence type="ECO:0000313" key="2">
    <source>
        <dbReference type="Proteomes" id="UP000203157"/>
    </source>
</evidence>
<proteinExistence type="predicted"/>
<name>A0A127KM20_9CAUD</name>
<dbReference type="EMBL" id="KU594606">
    <property type="protein sequence ID" value="AMO43142.1"/>
    <property type="molecule type" value="Genomic_DNA"/>
</dbReference>
<evidence type="ECO:0000313" key="1">
    <source>
        <dbReference type="EMBL" id="AMO43142.1"/>
    </source>
</evidence>
<dbReference type="GeneID" id="29122635"/>
<dbReference type="OrthoDB" id="27406at10239"/>
<reference evidence="1 2" key="1">
    <citation type="submission" date="2016-01" db="EMBL/GenBank/DDBJ databases">
        <title>The genomic content and context of auxiliary metabolic genes in marine cyanophages.</title>
        <authorList>
            <person name="Marston M.F."/>
            <person name="Martiny J.B.H."/>
            <person name="Crummett L.T."/>
        </authorList>
    </citation>
    <scope>NUCLEOTIDE SEQUENCE [LARGE SCALE GENOMIC DNA]</scope>
    <source>
        <strain evidence="1">RW_108_0702</strain>
    </source>
</reference>
<organism evidence="1 2">
    <name type="scientific">Cyanophage S-RIM32</name>
    <dbReference type="NCBI Taxonomy" id="1278479"/>
    <lineage>
        <taxon>Viruses</taxon>
        <taxon>Duplodnaviria</taxon>
        <taxon>Heunggongvirae</taxon>
        <taxon>Uroviricota</taxon>
        <taxon>Caudoviricetes</taxon>
        <taxon>Pantevenvirales</taxon>
        <taxon>Kyanoviridae</taxon>
        <taxon>Bristolvirus</taxon>
        <taxon>Bristolvirus rhodeisland</taxon>
    </lineage>
</organism>
<dbReference type="Proteomes" id="UP000203157">
    <property type="component" value="Segment"/>
</dbReference>
<protein>
    <submittedName>
        <fullName evidence="1">Uncharacterized protein</fullName>
    </submittedName>
</protein>
<gene>
    <name evidence="1" type="ORF">R1080702_133</name>
</gene>
<dbReference type="KEGG" id="vg:29122635"/>
<dbReference type="RefSeq" id="YP_009301635.1">
    <property type="nucleotide sequence ID" value="NC_031235.1"/>
</dbReference>
<accession>A0A127KM20</accession>